<comment type="similarity">
    <text evidence="6">Belongs to the UTP23/FCF1 family. UTP23 subfamily.</text>
</comment>
<evidence type="ECO:0000313" key="8">
    <source>
        <dbReference type="EMBL" id="KAJ6708209.1"/>
    </source>
</evidence>
<protein>
    <recommendedName>
        <fullName evidence="10">PIN domain-containing protein</fullName>
    </recommendedName>
</protein>
<dbReference type="FunFam" id="3.40.50.1010:FF:000006">
    <property type="entry name" value="rRNA-processing protein UTP23 homolog"/>
    <property type="match status" value="1"/>
</dbReference>
<evidence type="ECO:0000313" key="9">
    <source>
        <dbReference type="Proteomes" id="UP001151529"/>
    </source>
</evidence>
<evidence type="ECO:0000256" key="5">
    <source>
        <dbReference type="ARBA" id="ARBA00037300"/>
    </source>
</evidence>
<dbReference type="EMBL" id="JAPFFL010000008">
    <property type="protein sequence ID" value="KAJ6708209.1"/>
    <property type="molecule type" value="Genomic_DNA"/>
</dbReference>
<keyword evidence="9" id="KW-1185">Reference proteome</keyword>
<comment type="function">
    <text evidence="5">Involved in rRNA-processing and ribosome biogenesis.</text>
</comment>
<dbReference type="CDD" id="cd08553">
    <property type="entry name" value="PIN_Fcf1-like"/>
    <property type="match status" value="1"/>
</dbReference>
<keyword evidence="2" id="KW-0690">Ribosome biogenesis</keyword>
<evidence type="ECO:0000256" key="7">
    <source>
        <dbReference type="SAM" id="MobiDB-lite"/>
    </source>
</evidence>
<dbReference type="OrthoDB" id="25675at2759"/>
<dbReference type="InterPro" id="IPR006984">
    <property type="entry name" value="Fcf1/UTP23"/>
</dbReference>
<gene>
    <name evidence="8" type="ORF">OIU85_028483</name>
</gene>
<evidence type="ECO:0000256" key="2">
    <source>
        <dbReference type="ARBA" id="ARBA00022517"/>
    </source>
</evidence>
<comment type="subcellular location">
    <subcellularLocation>
        <location evidence="1">Nucleus</location>
        <location evidence="1">Nucleolus</location>
    </subcellularLocation>
</comment>
<dbReference type="GO" id="GO:0006364">
    <property type="term" value="P:rRNA processing"/>
    <property type="evidence" value="ECO:0007669"/>
    <property type="project" value="UniProtKB-KW"/>
</dbReference>
<accession>A0A9Q0QLI4</accession>
<dbReference type="PANTHER" id="PTHR12416">
    <property type="entry name" value="RRNA-PROCESSING PROTEIN UTP23 HOMOLOG"/>
    <property type="match status" value="1"/>
</dbReference>
<evidence type="ECO:0000256" key="3">
    <source>
        <dbReference type="ARBA" id="ARBA00022552"/>
    </source>
</evidence>
<dbReference type="InterPro" id="IPR029060">
    <property type="entry name" value="PIN-like_dom_sf"/>
</dbReference>
<evidence type="ECO:0000256" key="4">
    <source>
        <dbReference type="ARBA" id="ARBA00023242"/>
    </source>
</evidence>
<dbReference type="Pfam" id="PF04900">
    <property type="entry name" value="Fcf1"/>
    <property type="match status" value="1"/>
</dbReference>
<feature type="compositionally biased region" description="Acidic residues" evidence="7">
    <location>
        <begin position="191"/>
        <end position="204"/>
    </location>
</feature>
<proteinExistence type="inferred from homology"/>
<name>A0A9Q0QLI4_SALVM</name>
<keyword evidence="4" id="KW-0539">Nucleus</keyword>
<dbReference type="AlphaFoldDB" id="A0A9Q0QLI4"/>
<dbReference type="Gene3D" id="3.40.50.1010">
    <property type="entry name" value="5'-nuclease"/>
    <property type="match status" value="1"/>
</dbReference>
<reference evidence="8" key="1">
    <citation type="submission" date="2022-11" db="EMBL/GenBank/DDBJ databases">
        <authorList>
            <person name="Hyden B.L."/>
            <person name="Feng K."/>
            <person name="Yates T."/>
            <person name="Jawdy S."/>
            <person name="Smart L.B."/>
            <person name="Muchero W."/>
        </authorList>
    </citation>
    <scope>NUCLEOTIDE SEQUENCE</scope>
    <source>
        <tissue evidence="8">Shoot tip</tissue>
    </source>
</reference>
<evidence type="ECO:0000256" key="1">
    <source>
        <dbReference type="ARBA" id="ARBA00004604"/>
    </source>
</evidence>
<feature type="region of interest" description="Disordered" evidence="7">
    <location>
        <begin position="187"/>
        <end position="217"/>
    </location>
</feature>
<organism evidence="8 9">
    <name type="scientific">Salix viminalis</name>
    <name type="common">Common osier</name>
    <name type="synonym">Basket willow</name>
    <dbReference type="NCBI Taxonomy" id="40686"/>
    <lineage>
        <taxon>Eukaryota</taxon>
        <taxon>Viridiplantae</taxon>
        <taxon>Streptophyta</taxon>
        <taxon>Embryophyta</taxon>
        <taxon>Tracheophyta</taxon>
        <taxon>Spermatophyta</taxon>
        <taxon>Magnoliopsida</taxon>
        <taxon>eudicotyledons</taxon>
        <taxon>Gunneridae</taxon>
        <taxon>Pentapetalae</taxon>
        <taxon>rosids</taxon>
        <taxon>fabids</taxon>
        <taxon>Malpighiales</taxon>
        <taxon>Salicaceae</taxon>
        <taxon>Saliceae</taxon>
        <taxon>Salix</taxon>
    </lineage>
</organism>
<sequence>MRVKKQKRHRRAVRFYTACFGVRQPYKVLCDGTFIHHLIVHNIAPADTAISNILGGSVKLFTTRCVLAELKRLGKSYSESLQAANRLMIARCDHEQIKNAEGCIVEIIGENNPDHFFVGTQDTDMRKKFQEVPGVPLIFGLRNALFLEPPSAFQRQFAKNSEEERSHMTEKEAALLKKRTKDLVENWEIGDSSDENGDPEDENLEMQPKKYSSRKGVMVKDRPQFKRKKAKDYEVWGSFEVDATGNVVLGVKQQHSGTELQQTESLNINLIDMKGSKSTFSPEEKESSKQKLHAKEGKQRQ</sequence>
<dbReference type="SUPFAM" id="SSF88723">
    <property type="entry name" value="PIN domain-like"/>
    <property type="match status" value="1"/>
</dbReference>
<feature type="compositionally biased region" description="Basic and acidic residues" evidence="7">
    <location>
        <begin position="282"/>
        <end position="301"/>
    </location>
</feature>
<reference evidence="8" key="2">
    <citation type="journal article" date="2023" name="Int. J. Mol. Sci.">
        <title>De Novo Assembly and Annotation of 11 Diverse Shrub Willow (Salix) Genomes Reveals Novel Gene Organization in Sex-Linked Regions.</title>
        <authorList>
            <person name="Hyden B."/>
            <person name="Feng K."/>
            <person name="Yates T.B."/>
            <person name="Jawdy S."/>
            <person name="Cereghino C."/>
            <person name="Smart L.B."/>
            <person name="Muchero W."/>
        </authorList>
    </citation>
    <scope>NUCLEOTIDE SEQUENCE [LARGE SCALE GENOMIC DNA]</scope>
    <source>
        <tissue evidence="8">Shoot tip</tissue>
    </source>
</reference>
<feature type="region of interest" description="Disordered" evidence="7">
    <location>
        <begin position="275"/>
        <end position="301"/>
    </location>
</feature>
<dbReference type="Proteomes" id="UP001151529">
    <property type="component" value="Chromosome 4"/>
</dbReference>
<evidence type="ECO:0008006" key="10">
    <source>
        <dbReference type="Google" id="ProtNLM"/>
    </source>
</evidence>
<evidence type="ECO:0000256" key="6">
    <source>
        <dbReference type="ARBA" id="ARBA00038503"/>
    </source>
</evidence>
<dbReference type="GO" id="GO:0032040">
    <property type="term" value="C:small-subunit processome"/>
    <property type="evidence" value="ECO:0007669"/>
    <property type="project" value="InterPro"/>
</dbReference>
<keyword evidence="3" id="KW-0698">rRNA processing</keyword>
<comment type="caution">
    <text evidence="8">The sequence shown here is derived from an EMBL/GenBank/DDBJ whole genome shotgun (WGS) entry which is preliminary data.</text>
</comment>